<name>A9PE39_POPTR</name>
<accession>A9PE39</accession>
<proteinExistence type="evidence at transcript level"/>
<protein>
    <submittedName>
        <fullName evidence="1">Uncharacterized protein</fullName>
    </submittedName>
</protein>
<sequence length="42" mass="4667">MSYKGSSGNSGRGLPDGDINTVVLRKWCKMHRFCYTTRSPCG</sequence>
<dbReference type="AlphaFoldDB" id="A9PE39"/>
<organism evidence="1">
    <name type="scientific">Populus trichocarpa</name>
    <name type="common">Western balsam poplar</name>
    <name type="synonym">Populus balsamifera subsp. trichocarpa</name>
    <dbReference type="NCBI Taxonomy" id="3694"/>
    <lineage>
        <taxon>Eukaryota</taxon>
        <taxon>Viridiplantae</taxon>
        <taxon>Streptophyta</taxon>
        <taxon>Embryophyta</taxon>
        <taxon>Tracheophyta</taxon>
        <taxon>Spermatophyta</taxon>
        <taxon>Magnoliopsida</taxon>
        <taxon>eudicotyledons</taxon>
        <taxon>Gunneridae</taxon>
        <taxon>Pentapetalae</taxon>
        <taxon>rosids</taxon>
        <taxon>fabids</taxon>
        <taxon>Malpighiales</taxon>
        <taxon>Salicaceae</taxon>
        <taxon>Saliceae</taxon>
        <taxon>Populus</taxon>
    </lineage>
</organism>
<reference evidence="1" key="1">
    <citation type="journal article" date="2008" name="BMC Genomics">
        <title>Analysis of 4,664 high-quality sequence-finished poplar full-length cDNA clones and their utility for the discovery of genes responding to insect feeding.</title>
        <authorList>
            <person name="Ralph S.G."/>
            <person name="Chun H.J."/>
            <person name="Cooper D."/>
            <person name="Kirkpatrick R."/>
            <person name="Kolosova N."/>
            <person name="Gunter L."/>
            <person name="Tuskan G.A."/>
            <person name="Douglas C.J."/>
            <person name="Holt R.A."/>
            <person name="Jones S.J."/>
            <person name="Marra M.A."/>
            <person name="Bohlmann J."/>
        </authorList>
    </citation>
    <scope>NUCLEOTIDE SEQUENCE</scope>
    <source>
        <tissue evidence="1">Phloem and cambium</tissue>
    </source>
</reference>
<evidence type="ECO:0000313" key="1">
    <source>
        <dbReference type="EMBL" id="ABK94642.1"/>
    </source>
</evidence>
<dbReference type="EMBL" id="EF146582">
    <property type="protein sequence ID" value="ABK94642.1"/>
    <property type="molecule type" value="mRNA"/>
</dbReference>